<dbReference type="RefSeq" id="WP_340328337.1">
    <property type="nucleotide sequence ID" value="NZ_JAZHOF010000002.1"/>
</dbReference>
<dbReference type="PIRSF" id="PIRSF006470">
    <property type="entry name" value="DctB"/>
    <property type="match status" value="1"/>
</dbReference>
<protein>
    <submittedName>
        <fullName evidence="6">TRAP transporter substrate-binding protein</fullName>
    </submittedName>
</protein>
<feature type="signal peptide" evidence="5">
    <location>
        <begin position="1"/>
        <end position="25"/>
    </location>
</feature>
<keyword evidence="7" id="KW-1185">Reference proteome</keyword>
<dbReference type="NCBIfam" id="NF037995">
    <property type="entry name" value="TRAP_S1"/>
    <property type="match status" value="1"/>
</dbReference>
<dbReference type="GO" id="GO:0055085">
    <property type="term" value="P:transmembrane transport"/>
    <property type="evidence" value="ECO:0007669"/>
    <property type="project" value="InterPro"/>
</dbReference>
<accession>A0AAW9RQR0</accession>
<dbReference type="Proteomes" id="UP001378188">
    <property type="component" value="Unassembled WGS sequence"/>
</dbReference>
<evidence type="ECO:0000256" key="2">
    <source>
        <dbReference type="ARBA" id="ARBA00009023"/>
    </source>
</evidence>
<evidence type="ECO:0000313" key="6">
    <source>
        <dbReference type="EMBL" id="MEJ8570590.1"/>
    </source>
</evidence>
<comment type="similarity">
    <text evidence="2">Belongs to the bacterial solute-binding protein 7 family.</text>
</comment>
<organism evidence="6 7">
    <name type="scientific">Microbaculum marinum</name>
    <dbReference type="NCBI Taxonomy" id="1764581"/>
    <lineage>
        <taxon>Bacteria</taxon>
        <taxon>Pseudomonadati</taxon>
        <taxon>Pseudomonadota</taxon>
        <taxon>Alphaproteobacteria</taxon>
        <taxon>Hyphomicrobiales</taxon>
        <taxon>Tepidamorphaceae</taxon>
        <taxon>Microbaculum</taxon>
    </lineage>
</organism>
<dbReference type="Gene3D" id="3.40.190.170">
    <property type="entry name" value="Bacterial extracellular solute-binding protein, family 7"/>
    <property type="match status" value="1"/>
</dbReference>
<reference evidence="6 7" key="1">
    <citation type="submission" date="2024-02" db="EMBL/GenBank/DDBJ databases">
        <title>Genome analysis and characterization of Microbaculum marinisediminis sp. nov., isolated from marine sediment.</title>
        <authorList>
            <person name="Du Z.-J."/>
            <person name="Ye Y.-Q."/>
            <person name="Zhang Z.-R."/>
            <person name="Yuan S.-M."/>
            <person name="Zhang X.-Y."/>
        </authorList>
    </citation>
    <scope>NUCLEOTIDE SEQUENCE [LARGE SCALE GENOMIC DNA]</scope>
    <source>
        <strain evidence="6 7">SDUM1044001</strain>
    </source>
</reference>
<dbReference type="EMBL" id="JAZHOF010000002">
    <property type="protein sequence ID" value="MEJ8570590.1"/>
    <property type="molecule type" value="Genomic_DNA"/>
</dbReference>
<dbReference type="InterPro" id="IPR038404">
    <property type="entry name" value="TRAP_DctP_sf"/>
</dbReference>
<comment type="subcellular location">
    <subcellularLocation>
        <location evidence="1">Cell envelope</location>
    </subcellularLocation>
</comment>
<dbReference type="NCBIfam" id="TIGR00787">
    <property type="entry name" value="dctP"/>
    <property type="match status" value="1"/>
</dbReference>
<proteinExistence type="inferred from homology"/>
<evidence type="ECO:0000313" key="7">
    <source>
        <dbReference type="Proteomes" id="UP001378188"/>
    </source>
</evidence>
<evidence type="ECO:0000256" key="4">
    <source>
        <dbReference type="ARBA" id="ARBA00022729"/>
    </source>
</evidence>
<dbReference type="CDD" id="cd13603">
    <property type="entry name" value="PBP2_TRAP_Siap_TeaA_like"/>
    <property type="match status" value="1"/>
</dbReference>
<evidence type="ECO:0000256" key="3">
    <source>
        <dbReference type="ARBA" id="ARBA00022448"/>
    </source>
</evidence>
<dbReference type="InterPro" id="IPR004682">
    <property type="entry name" value="TRAP_DctP"/>
</dbReference>
<keyword evidence="3" id="KW-0813">Transport</keyword>
<dbReference type="AlphaFoldDB" id="A0AAW9RQR0"/>
<dbReference type="GO" id="GO:0030288">
    <property type="term" value="C:outer membrane-bounded periplasmic space"/>
    <property type="evidence" value="ECO:0007669"/>
    <property type="project" value="InterPro"/>
</dbReference>
<evidence type="ECO:0000256" key="5">
    <source>
        <dbReference type="SAM" id="SignalP"/>
    </source>
</evidence>
<keyword evidence="4 5" id="KW-0732">Signal</keyword>
<dbReference type="InterPro" id="IPR018389">
    <property type="entry name" value="DctP_fam"/>
</dbReference>
<dbReference type="PANTHER" id="PTHR33376">
    <property type="match status" value="1"/>
</dbReference>
<sequence>MSYSFKTIAAAAVCTALVALPLASADAQTKIRFATSVPEANTAEVLGMKAMKDYIDFKSGGTLEVDLLFATMGVGERELTEMVQQGALDMALAADGAVSGFYPKLQVFGIPYLFKSAPVAWEFARSPMAKQMQQEMLEQTGLRTVAWGENGFRNLTNSKHEVKGPEDMQGLKMRVMESPVFMRFMESLGAAATPISFSELVMSLQQGVVDGQENASSNVYENGMADVQKFFSTTEHIYSMTIITINDQFYQGLTPAQQQVIMEAGQLYAAVANSFKVTSDRDYIERIRDEKGLQVHITTPEEKEAFRELAQPPVVEYVNEQLGKEFVDAVLAQVDESEKQVYGQ</sequence>
<feature type="chain" id="PRO_5043656571" evidence="5">
    <location>
        <begin position="26"/>
        <end position="344"/>
    </location>
</feature>
<dbReference type="Pfam" id="PF03480">
    <property type="entry name" value="DctP"/>
    <property type="match status" value="1"/>
</dbReference>
<gene>
    <name evidence="6" type="ORF">V3328_03850</name>
</gene>
<dbReference type="PANTHER" id="PTHR33376:SF4">
    <property type="entry name" value="SIALIC ACID-BINDING PERIPLASMIC PROTEIN SIAP"/>
    <property type="match status" value="1"/>
</dbReference>
<name>A0AAW9RQR0_9HYPH</name>
<evidence type="ECO:0000256" key="1">
    <source>
        <dbReference type="ARBA" id="ARBA00004196"/>
    </source>
</evidence>
<comment type="caution">
    <text evidence="6">The sequence shown here is derived from an EMBL/GenBank/DDBJ whole genome shotgun (WGS) entry which is preliminary data.</text>
</comment>